<keyword evidence="3" id="KW-1185">Reference proteome</keyword>
<evidence type="ECO:0000313" key="3">
    <source>
        <dbReference type="Proteomes" id="UP001432014"/>
    </source>
</evidence>
<dbReference type="RefSeq" id="WP_329497158.1">
    <property type="nucleotide sequence ID" value="NZ_CP108460.1"/>
</dbReference>
<reference evidence="2 3" key="1">
    <citation type="submission" date="2022-10" db="EMBL/GenBank/DDBJ databases">
        <title>The complete genomes of actinobacterial strains from the NBC collection.</title>
        <authorList>
            <person name="Joergensen T.S."/>
            <person name="Alvarez Arevalo M."/>
            <person name="Sterndorff E.B."/>
            <person name="Faurdal D."/>
            <person name="Vuksanovic O."/>
            <person name="Mourched A.-S."/>
            <person name="Charusanti P."/>
            <person name="Shaw S."/>
            <person name="Blin K."/>
            <person name="Weber T."/>
        </authorList>
    </citation>
    <scope>NUCLEOTIDE SEQUENCE [LARGE SCALE GENOMIC DNA]</scope>
    <source>
        <strain evidence="2 3">NBC_01247</strain>
    </source>
</reference>
<feature type="transmembrane region" description="Helical" evidence="1">
    <location>
        <begin position="220"/>
        <end position="242"/>
    </location>
</feature>
<feature type="transmembrane region" description="Helical" evidence="1">
    <location>
        <begin position="249"/>
        <end position="271"/>
    </location>
</feature>
<feature type="transmembrane region" description="Helical" evidence="1">
    <location>
        <begin position="161"/>
        <end position="183"/>
    </location>
</feature>
<feature type="transmembrane region" description="Helical" evidence="1">
    <location>
        <begin position="107"/>
        <end position="128"/>
    </location>
</feature>
<dbReference type="EMBL" id="CP108482">
    <property type="protein sequence ID" value="WUS57371.1"/>
    <property type="molecule type" value="Genomic_DNA"/>
</dbReference>
<proteinExistence type="predicted"/>
<keyword evidence="1" id="KW-0472">Membrane</keyword>
<feature type="transmembrane region" description="Helical" evidence="1">
    <location>
        <begin position="135"/>
        <end position="155"/>
    </location>
</feature>
<gene>
    <name evidence="2" type="ORF">OG469_18735</name>
</gene>
<keyword evidence="1" id="KW-1133">Transmembrane helix</keyword>
<keyword evidence="1" id="KW-0812">Transmembrane</keyword>
<evidence type="ECO:0000256" key="1">
    <source>
        <dbReference type="SAM" id="Phobius"/>
    </source>
</evidence>
<evidence type="ECO:0000313" key="2">
    <source>
        <dbReference type="EMBL" id="WUS57371.1"/>
    </source>
</evidence>
<accession>A0ABZ1W938</accession>
<name>A0ABZ1W938_9ACTN</name>
<organism evidence="2 3">
    <name type="scientific">Kitasatospora herbaricolor</name>
    <dbReference type="NCBI Taxonomy" id="68217"/>
    <lineage>
        <taxon>Bacteria</taxon>
        <taxon>Bacillati</taxon>
        <taxon>Actinomycetota</taxon>
        <taxon>Actinomycetes</taxon>
        <taxon>Kitasatosporales</taxon>
        <taxon>Streptomycetaceae</taxon>
        <taxon>Kitasatospora</taxon>
    </lineage>
</organism>
<sequence length="313" mass="31721">MTISDTALRAALRCYPAGYRGERGEELAAVFADSTAGAGRAATLREAFDLGAYGLRLRTGLTSAGLPGRALAMAAPFAVGAAAGHAGLVLVITAFDGLPDPRAGGGTWLLLALLAMLPVVAVLGVLSGSWKPARMLALPAVTVVPVVVVLGYWAATREMPNLSLFARMSAFSVPSALWGLTVPAAPADLLGRVTWGRRLLVLAGFLFGVVQSVLPGRTYFGTAGVLAPLPLLAAAVAVVAYVGVRRGQVLPLALLVALAPSALGIFVVAVGDALGTGGIMLPFALVVVAGVVVVLRLTRPKASEAGGLSRAAE</sequence>
<dbReference type="Proteomes" id="UP001432014">
    <property type="component" value="Chromosome"/>
</dbReference>
<protein>
    <submittedName>
        <fullName evidence="2">Uncharacterized protein</fullName>
    </submittedName>
</protein>
<feature type="transmembrane region" description="Helical" evidence="1">
    <location>
        <begin position="70"/>
        <end position="95"/>
    </location>
</feature>
<feature type="transmembrane region" description="Helical" evidence="1">
    <location>
        <begin position="277"/>
        <end position="295"/>
    </location>
</feature>
<feature type="transmembrane region" description="Helical" evidence="1">
    <location>
        <begin position="195"/>
        <end position="214"/>
    </location>
</feature>